<feature type="transmembrane region" description="Helical" evidence="6">
    <location>
        <begin position="197"/>
        <end position="218"/>
    </location>
</feature>
<feature type="region of interest" description="Disordered" evidence="5">
    <location>
        <begin position="334"/>
        <end position="363"/>
    </location>
</feature>
<name>A0A8T8LHQ9_9EURY</name>
<dbReference type="InterPro" id="IPR052964">
    <property type="entry name" value="Sporulation_signal_mat"/>
</dbReference>
<sequence length="520" mass="55454">MTQPSQRLSDAGSRYAAARESLRERARPHLGIDPRALGAFRIAVALVLLADLLIYRLPAVRTFYTDDGVLPRSTLAEVYPLLERASLYAMSGSARVQTGLLAVAAVAAVCLLVGYRTRAAAGLSALLFASLYARNPYVLNGGNTVLVAFLFLSLFLPLDARWSLGAGRRSGGEDEERRTDADGGASAGGGDAGDPRICSLGTAVTLLTLVSIYAANAVSKYRSDSWMSGTAVPRIFQLGEFTVGLGPLVSEYTAALTATNWLWIALLSVSPLLVVATERHRTALALAFISAHLGMAATMRLAVFPFVMSSILLLFLPPGAWDRVEAVASRASEATGLAETDRPHRSDGGTDARTPSPTPSRTRRGIRAGAAALLVGFFLALVWWQAAGVGLVDLPAQESTGQLSEVSWSFFAPNPPDASGWYVVAGTLESGDTIDLRDGGAVSYDRPPDAAETYPSTLWHQFGFRMKNAAESQYRPVASYACERSDRDLESVTVFHVEQPVDATGPVGEPDAEERVRVAC</sequence>
<feature type="compositionally biased region" description="Basic and acidic residues" evidence="5">
    <location>
        <begin position="170"/>
        <end position="181"/>
    </location>
</feature>
<accession>A0A8T8LHQ9</accession>
<evidence type="ECO:0000256" key="4">
    <source>
        <dbReference type="ARBA" id="ARBA00023136"/>
    </source>
</evidence>
<evidence type="ECO:0000313" key="9">
    <source>
        <dbReference type="Proteomes" id="UP000679341"/>
    </source>
</evidence>
<dbReference type="KEGG" id="hss:J7656_08780"/>
<feature type="transmembrane region" description="Helical" evidence="6">
    <location>
        <begin position="36"/>
        <end position="55"/>
    </location>
</feature>
<dbReference type="GeneID" id="64827630"/>
<feature type="transmembrane region" description="Helical" evidence="6">
    <location>
        <begin position="283"/>
        <end position="316"/>
    </location>
</feature>
<evidence type="ECO:0000256" key="6">
    <source>
        <dbReference type="SAM" id="Phobius"/>
    </source>
</evidence>
<dbReference type="EMBL" id="CP073695">
    <property type="protein sequence ID" value="QUO46712.1"/>
    <property type="molecule type" value="Genomic_DNA"/>
</dbReference>
<dbReference type="InterPro" id="IPR011020">
    <property type="entry name" value="HTTM-like"/>
</dbReference>
<evidence type="ECO:0000256" key="1">
    <source>
        <dbReference type="ARBA" id="ARBA00004127"/>
    </source>
</evidence>
<dbReference type="GO" id="GO:0012505">
    <property type="term" value="C:endomembrane system"/>
    <property type="evidence" value="ECO:0007669"/>
    <property type="project" value="UniProtKB-SubCell"/>
</dbReference>
<dbReference type="PANTHER" id="PTHR39535">
    <property type="entry name" value="SPORULATION-DELAYING PROTEIN SDPB"/>
    <property type="match status" value="1"/>
</dbReference>
<keyword evidence="4 6" id="KW-0472">Membrane</keyword>
<feature type="compositionally biased region" description="Basic and acidic residues" evidence="5">
    <location>
        <begin position="339"/>
        <end position="350"/>
    </location>
</feature>
<dbReference type="SMART" id="SM00752">
    <property type="entry name" value="HTTM"/>
    <property type="match status" value="1"/>
</dbReference>
<comment type="subcellular location">
    <subcellularLocation>
        <location evidence="1">Endomembrane system</location>
        <topology evidence="1">Multi-pass membrane protein</topology>
    </subcellularLocation>
</comment>
<keyword evidence="2 6" id="KW-0812">Transmembrane</keyword>
<dbReference type="OrthoDB" id="327281at2157"/>
<feature type="region of interest" description="Disordered" evidence="5">
    <location>
        <begin position="167"/>
        <end position="190"/>
    </location>
</feature>
<feature type="transmembrane region" description="Helical" evidence="6">
    <location>
        <begin position="365"/>
        <end position="384"/>
    </location>
</feature>
<dbReference type="Proteomes" id="UP000679341">
    <property type="component" value="Chromosome"/>
</dbReference>
<keyword evidence="3 6" id="KW-1133">Transmembrane helix</keyword>
<feature type="domain" description="HTTM-like" evidence="7">
    <location>
        <begin position="29"/>
        <end position="320"/>
    </location>
</feature>
<feature type="transmembrane region" description="Helical" evidence="6">
    <location>
        <begin position="137"/>
        <end position="158"/>
    </location>
</feature>
<dbReference type="RefSeq" id="WP_211553062.1">
    <property type="nucleotide sequence ID" value="NZ_CP073695.1"/>
</dbReference>
<gene>
    <name evidence="8" type="ORF">J7656_08780</name>
</gene>
<feature type="transmembrane region" description="Helical" evidence="6">
    <location>
        <begin position="252"/>
        <end position="276"/>
    </location>
</feature>
<proteinExistence type="predicted"/>
<evidence type="ECO:0000256" key="2">
    <source>
        <dbReference type="ARBA" id="ARBA00022692"/>
    </source>
</evidence>
<organism evidence="8 9">
    <name type="scientific">Halorubrum ruber</name>
    <dbReference type="NCBI Taxonomy" id="2982524"/>
    <lineage>
        <taxon>Archaea</taxon>
        <taxon>Methanobacteriati</taxon>
        <taxon>Methanobacteriota</taxon>
        <taxon>Stenosarchaea group</taxon>
        <taxon>Halobacteria</taxon>
        <taxon>Halobacteriales</taxon>
        <taxon>Haloferacaceae</taxon>
        <taxon>Halorubrum</taxon>
    </lineage>
</organism>
<reference evidence="8 9" key="1">
    <citation type="submission" date="2021-03" db="EMBL/GenBank/DDBJ databases">
        <title>Halorubrum sodomense MBLA0099, Whole genome shotgun sequencing.</title>
        <authorList>
            <person name="Seo M.-J."/>
            <person name="Cho E.-S."/>
            <person name="Hwang C.Y."/>
        </authorList>
    </citation>
    <scope>NUCLEOTIDE SEQUENCE [LARGE SCALE GENOMIC DNA]</scope>
    <source>
        <strain evidence="8 9">MBLA0099</strain>
    </source>
</reference>
<evidence type="ECO:0000256" key="5">
    <source>
        <dbReference type="SAM" id="MobiDB-lite"/>
    </source>
</evidence>
<evidence type="ECO:0000256" key="3">
    <source>
        <dbReference type="ARBA" id="ARBA00022989"/>
    </source>
</evidence>
<dbReference type="PANTHER" id="PTHR39535:SF2">
    <property type="entry name" value="HTTM DOMAIN-CONTAINING PROTEIN"/>
    <property type="match status" value="1"/>
</dbReference>
<protein>
    <submittedName>
        <fullName evidence="8">HTTM domain-containing protein</fullName>
    </submittedName>
</protein>
<evidence type="ECO:0000313" key="8">
    <source>
        <dbReference type="EMBL" id="QUO46712.1"/>
    </source>
</evidence>
<dbReference type="AlphaFoldDB" id="A0A8T8LHQ9"/>
<keyword evidence="9" id="KW-1185">Reference proteome</keyword>
<feature type="transmembrane region" description="Helical" evidence="6">
    <location>
        <begin position="99"/>
        <end position="117"/>
    </location>
</feature>
<evidence type="ECO:0000259" key="7">
    <source>
        <dbReference type="SMART" id="SM00752"/>
    </source>
</evidence>